<organism evidence="1 2">
    <name type="scientific">Coniella lustricola</name>
    <dbReference type="NCBI Taxonomy" id="2025994"/>
    <lineage>
        <taxon>Eukaryota</taxon>
        <taxon>Fungi</taxon>
        <taxon>Dikarya</taxon>
        <taxon>Ascomycota</taxon>
        <taxon>Pezizomycotina</taxon>
        <taxon>Sordariomycetes</taxon>
        <taxon>Sordariomycetidae</taxon>
        <taxon>Diaporthales</taxon>
        <taxon>Schizoparmaceae</taxon>
        <taxon>Coniella</taxon>
    </lineage>
</organism>
<gene>
    <name evidence="1" type="ORF">BD289DRAFT_177575</name>
</gene>
<dbReference type="AlphaFoldDB" id="A0A2T2ZTI3"/>
<proteinExistence type="predicted"/>
<dbReference type="Proteomes" id="UP000241462">
    <property type="component" value="Unassembled WGS sequence"/>
</dbReference>
<keyword evidence="2" id="KW-1185">Reference proteome</keyword>
<protein>
    <submittedName>
        <fullName evidence="1">Uncharacterized protein</fullName>
    </submittedName>
</protein>
<accession>A0A2T2ZTI3</accession>
<sequence length="176" mass="19302">MTIEIESLLQVRIQVNMNVSSNSAITMRSKQEQRSSSNNINLNNINQDQIGTGDGFLRVEYGRCISGRRPQRPCRARPSSTIAPPQARCAGSLACRAFSTATAQQQLRYSGPDERMPLRWLAGRVVHLTVASASVCGGLRGLEGLLRACWGEGRYQQGAAAPYSTPLRQAMFVDVF</sequence>
<name>A0A2T2ZTI3_9PEZI</name>
<dbReference type="InParanoid" id="A0A2T2ZTI3"/>
<evidence type="ECO:0000313" key="1">
    <source>
        <dbReference type="EMBL" id="PSR76239.1"/>
    </source>
</evidence>
<dbReference type="EMBL" id="KZ678720">
    <property type="protein sequence ID" value="PSR76239.1"/>
    <property type="molecule type" value="Genomic_DNA"/>
</dbReference>
<evidence type="ECO:0000313" key="2">
    <source>
        <dbReference type="Proteomes" id="UP000241462"/>
    </source>
</evidence>
<reference evidence="1 2" key="1">
    <citation type="journal article" date="2018" name="Mycol. Prog.">
        <title>Coniella lustricola, a new species from submerged detritus.</title>
        <authorList>
            <person name="Raudabaugh D.B."/>
            <person name="Iturriaga T."/>
            <person name="Carver A."/>
            <person name="Mondo S."/>
            <person name="Pangilinan J."/>
            <person name="Lipzen A."/>
            <person name="He G."/>
            <person name="Amirebrahimi M."/>
            <person name="Grigoriev I.V."/>
            <person name="Miller A.N."/>
        </authorList>
    </citation>
    <scope>NUCLEOTIDE SEQUENCE [LARGE SCALE GENOMIC DNA]</scope>
    <source>
        <strain evidence="1 2">B22-T-1</strain>
    </source>
</reference>